<organism evidence="1 2">
    <name type="scientific">Halobaculum gomorrense</name>
    <dbReference type="NCBI Taxonomy" id="43928"/>
    <lineage>
        <taxon>Archaea</taxon>
        <taxon>Methanobacteriati</taxon>
        <taxon>Methanobacteriota</taxon>
        <taxon>Stenosarchaea group</taxon>
        <taxon>Halobacteria</taxon>
        <taxon>Halobacteriales</taxon>
        <taxon>Haloferacaceae</taxon>
        <taxon>Halobaculum</taxon>
    </lineage>
</organism>
<proteinExistence type="predicted"/>
<name>A0A1M5RHR6_9EURY</name>
<dbReference type="Proteomes" id="UP000184357">
    <property type="component" value="Unassembled WGS sequence"/>
</dbReference>
<dbReference type="EMBL" id="FQWV01000005">
    <property type="protein sequence ID" value="SHH25804.1"/>
    <property type="molecule type" value="Genomic_DNA"/>
</dbReference>
<evidence type="ECO:0000313" key="2">
    <source>
        <dbReference type="Proteomes" id="UP000184357"/>
    </source>
</evidence>
<reference evidence="1 2" key="1">
    <citation type="submission" date="2016-11" db="EMBL/GenBank/DDBJ databases">
        <authorList>
            <person name="Jaros S."/>
            <person name="Januszkiewicz K."/>
            <person name="Wedrychowicz H."/>
        </authorList>
    </citation>
    <scope>NUCLEOTIDE SEQUENCE [LARGE SCALE GENOMIC DNA]</scope>
    <source>
        <strain evidence="1 2">DSM 9297</strain>
    </source>
</reference>
<protein>
    <submittedName>
        <fullName evidence="1">Uncharacterized protein</fullName>
    </submittedName>
</protein>
<dbReference type="AlphaFoldDB" id="A0A1M5RHR6"/>
<sequence>MHPQVIGREDRLAKLGKFVDHAREAGAAFAEVREVAARAGDAI</sequence>
<keyword evidence="2" id="KW-1185">Reference proteome</keyword>
<dbReference type="STRING" id="43928.SAMN05443636_2200"/>
<dbReference type="RefSeq" id="WP_268762492.1">
    <property type="nucleotide sequence ID" value="NZ_FQWV01000005.1"/>
</dbReference>
<evidence type="ECO:0000313" key="1">
    <source>
        <dbReference type="EMBL" id="SHH25804.1"/>
    </source>
</evidence>
<gene>
    <name evidence="1" type="ORF">SAMN05443636_2200</name>
</gene>
<accession>A0A1M5RHR6</accession>